<evidence type="ECO:0000313" key="7">
    <source>
        <dbReference type="Proteomes" id="UP001562354"/>
    </source>
</evidence>
<proteinExistence type="predicted"/>
<evidence type="ECO:0000256" key="1">
    <source>
        <dbReference type="ARBA" id="ARBA00004123"/>
    </source>
</evidence>
<reference evidence="6 7" key="1">
    <citation type="submission" date="2024-07" db="EMBL/GenBank/DDBJ databases">
        <title>Draft sequence of the Neodothiora populina.</title>
        <authorList>
            <person name="Drown D.D."/>
            <person name="Schuette U.S."/>
            <person name="Buechlein A.B."/>
            <person name="Rusch D.R."/>
            <person name="Winton L.W."/>
            <person name="Adams G.A."/>
        </authorList>
    </citation>
    <scope>NUCLEOTIDE SEQUENCE [LARGE SCALE GENOMIC DNA]</scope>
    <source>
        <strain evidence="6 7">CPC 39397</strain>
    </source>
</reference>
<feature type="region of interest" description="Disordered" evidence="5">
    <location>
        <begin position="1"/>
        <end position="48"/>
    </location>
</feature>
<keyword evidence="3" id="KW-0804">Transcription</keyword>
<evidence type="ECO:0000256" key="2">
    <source>
        <dbReference type="ARBA" id="ARBA00023015"/>
    </source>
</evidence>
<dbReference type="RefSeq" id="XP_069203607.1">
    <property type="nucleotide sequence ID" value="XM_069340140.1"/>
</dbReference>
<dbReference type="PANTHER" id="PTHR21277:SF5">
    <property type="entry name" value="TRANSCRIPTIONAL ADAPTER 1"/>
    <property type="match status" value="1"/>
</dbReference>
<name>A0ABR3PMG9_9PEZI</name>
<dbReference type="GeneID" id="95974713"/>
<evidence type="ECO:0000313" key="6">
    <source>
        <dbReference type="EMBL" id="KAL1310758.1"/>
    </source>
</evidence>
<dbReference type="InterPro" id="IPR024738">
    <property type="entry name" value="Hfi1/Tada1"/>
</dbReference>
<evidence type="ECO:0000256" key="3">
    <source>
        <dbReference type="ARBA" id="ARBA00023163"/>
    </source>
</evidence>
<dbReference type="Pfam" id="PF12767">
    <property type="entry name" value="SAGA-Tad1"/>
    <property type="match status" value="1"/>
</dbReference>
<sequence length="506" mass="53170">MDPAQFTRMDSTADGGALMDTPTSKAFQTTPVSSSKANGKPMTGAASGGGGAAAAAAAAGGAGTVVPRIDTEPIYTALKASLGEGFGAYRDAIAGFVLGKLSQAELSQSLNKLLSPAPSVSINPASSDSKDAKLTSTIHLHNQLLCALYANIFRDSPPDTVAPWVLAPDDAAGLNQHAGKTGAAGAAANEAEERLKREVMSLSARDRRRIKNIKDTTAEAEGKGSGPLAKTLLYHQALTVPTSKVDAEASLLEGKGSLAKTNWDVEIKRRYAMPLASETLEFPSRTEIQGRIEPICYEEGVGLTANTPLSTSTLQACAELVETATEMFVKEILERCISTTRTNGDLMPMTAAYKTQLHKEEDAVERGELARNAAGLLPCEVEATAHRDQLSTDDLRLSVRLDDGRLPYDAFLADNLLGDVDVDMDAWDSVPTPPDHDLHRPDSLLLNGTHHAKGAGSGKDVAVVADSGDPMVVDSDDPDGWGWTGAGQEDMDALMGVLDSALAVGY</sequence>
<organism evidence="6 7">
    <name type="scientific">Neodothiora populina</name>
    <dbReference type="NCBI Taxonomy" id="2781224"/>
    <lineage>
        <taxon>Eukaryota</taxon>
        <taxon>Fungi</taxon>
        <taxon>Dikarya</taxon>
        <taxon>Ascomycota</taxon>
        <taxon>Pezizomycotina</taxon>
        <taxon>Dothideomycetes</taxon>
        <taxon>Dothideomycetidae</taxon>
        <taxon>Dothideales</taxon>
        <taxon>Dothioraceae</taxon>
        <taxon>Neodothiora</taxon>
    </lineage>
</organism>
<evidence type="ECO:0000256" key="4">
    <source>
        <dbReference type="ARBA" id="ARBA00023242"/>
    </source>
</evidence>
<keyword evidence="4" id="KW-0539">Nucleus</keyword>
<dbReference type="EMBL" id="JBFMKM010000003">
    <property type="protein sequence ID" value="KAL1310758.1"/>
    <property type="molecule type" value="Genomic_DNA"/>
</dbReference>
<keyword evidence="7" id="KW-1185">Reference proteome</keyword>
<protein>
    <submittedName>
        <fullName evidence="6">Uncharacterized protein</fullName>
    </submittedName>
</protein>
<comment type="subcellular location">
    <subcellularLocation>
        <location evidence="1">Nucleus</location>
    </subcellularLocation>
</comment>
<feature type="compositionally biased region" description="Polar residues" evidence="5">
    <location>
        <begin position="21"/>
        <end position="37"/>
    </location>
</feature>
<keyword evidence="2" id="KW-0805">Transcription regulation</keyword>
<dbReference type="Proteomes" id="UP001562354">
    <property type="component" value="Unassembled WGS sequence"/>
</dbReference>
<comment type="caution">
    <text evidence="6">The sequence shown here is derived from an EMBL/GenBank/DDBJ whole genome shotgun (WGS) entry which is preliminary data.</text>
</comment>
<dbReference type="PANTHER" id="PTHR21277">
    <property type="entry name" value="TRANSCRIPTIONAL ADAPTER 1"/>
    <property type="match status" value="1"/>
</dbReference>
<accession>A0ABR3PMG9</accession>
<gene>
    <name evidence="6" type="ORF">AAFC00_001010</name>
</gene>
<evidence type="ECO:0000256" key="5">
    <source>
        <dbReference type="SAM" id="MobiDB-lite"/>
    </source>
</evidence>